<accession>A0AAN9SXM3</accession>
<organism evidence="1 2">
    <name type="scientific">Psophocarpus tetragonolobus</name>
    <name type="common">Winged bean</name>
    <name type="synonym">Dolichos tetragonolobus</name>
    <dbReference type="NCBI Taxonomy" id="3891"/>
    <lineage>
        <taxon>Eukaryota</taxon>
        <taxon>Viridiplantae</taxon>
        <taxon>Streptophyta</taxon>
        <taxon>Embryophyta</taxon>
        <taxon>Tracheophyta</taxon>
        <taxon>Spermatophyta</taxon>
        <taxon>Magnoliopsida</taxon>
        <taxon>eudicotyledons</taxon>
        <taxon>Gunneridae</taxon>
        <taxon>Pentapetalae</taxon>
        <taxon>rosids</taxon>
        <taxon>fabids</taxon>
        <taxon>Fabales</taxon>
        <taxon>Fabaceae</taxon>
        <taxon>Papilionoideae</taxon>
        <taxon>50 kb inversion clade</taxon>
        <taxon>NPAAA clade</taxon>
        <taxon>indigoferoid/millettioid clade</taxon>
        <taxon>Phaseoleae</taxon>
        <taxon>Psophocarpus</taxon>
    </lineage>
</organism>
<proteinExistence type="predicted"/>
<gene>
    <name evidence="1" type="ORF">VNO78_08269</name>
</gene>
<dbReference type="AlphaFoldDB" id="A0AAN9SXM3"/>
<protein>
    <submittedName>
        <fullName evidence="1">Uncharacterized protein</fullName>
    </submittedName>
</protein>
<evidence type="ECO:0000313" key="2">
    <source>
        <dbReference type="Proteomes" id="UP001386955"/>
    </source>
</evidence>
<keyword evidence="2" id="KW-1185">Reference proteome</keyword>
<evidence type="ECO:0000313" key="1">
    <source>
        <dbReference type="EMBL" id="KAK7406640.1"/>
    </source>
</evidence>
<comment type="caution">
    <text evidence="1">The sequence shown here is derived from an EMBL/GenBank/DDBJ whole genome shotgun (WGS) entry which is preliminary data.</text>
</comment>
<dbReference type="EMBL" id="JAYMYS010000002">
    <property type="protein sequence ID" value="KAK7406640.1"/>
    <property type="molecule type" value="Genomic_DNA"/>
</dbReference>
<reference evidence="1 2" key="1">
    <citation type="submission" date="2024-01" db="EMBL/GenBank/DDBJ databases">
        <title>The genomes of 5 underutilized Papilionoideae crops provide insights into root nodulation and disease resistanc.</title>
        <authorList>
            <person name="Jiang F."/>
        </authorList>
    </citation>
    <scope>NUCLEOTIDE SEQUENCE [LARGE SCALE GENOMIC DNA]</scope>
    <source>
        <strain evidence="1">DUOXIRENSHENG_FW03</strain>
        <tissue evidence="1">Leaves</tissue>
    </source>
</reference>
<dbReference type="Proteomes" id="UP001386955">
    <property type="component" value="Unassembled WGS sequence"/>
</dbReference>
<name>A0AAN9SXM3_PSOTE</name>
<sequence>MRKGFDSNFVRAQCCCVGEGKLVEKVEVDELCEHECRGMASSSLHVQHPFSHSHNIFAYSQLRFQLLHTRHAQHSQPSLGKGNPISSTNPCATLSSPVARGSTPCTVEMIHTMSLIHHEPQGVRRGRDSPGQRCAAFASVRALGGVEQT</sequence>